<reference evidence="3" key="1">
    <citation type="journal article" date="2019" name="Int. J. Syst. Evol. Microbiol.">
        <title>The Global Catalogue of Microorganisms (GCM) 10K type strain sequencing project: providing services to taxonomists for standard genome sequencing and annotation.</title>
        <authorList>
            <consortium name="The Broad Institute Genomics Platform"/>
            <consortium name="The Broad Institute Genome Sequencing Center for Infectious Disease"/>
            <person name="Wu L."/>
            <person name="Ma J."/>
        </authorList>
    </citation>
    <scope>NUCLEOTIDE SEQUENCE [LARGE SCALE GENOMIC DNA]</scope>
    <source>
        <strain evidence="3">WYCCWR 12678</strain>
    </source>
</reference>
<dbReference type="EMBL" id="JBHSHC010000072">
    <property type="protein sequence ID" value="MFC4767555.1"/>
    <property type="molecule type" value="Genomic_DNA"/>
</dbReference>
<evidence type="ECO:0000256" key="1">
    <source>
        <dbReference type="SAM" id="Phobius"/>
    </source>
</evidence>
<evidence type="ECO:0000313" key="2">
    <source>
        <dbReference type="EMBL" id="MFC4767555.1"/>
    </source>
</evidence>
<dbReference type="Proteomes" id="UP001596002">
    <property type="component" value="Unassembled WGS sequence"/>
</dbReference>
<gene>
    <name evidence="2" type="ORF">ACFO8Q_09295</name>
</gene>
<keyword evidence="1" id="KW-0472">Membrane</keyword>
<feature type="transmembrane region" description="Helical" evidence="1">
    <location>
        <begin position="56"/>
        <end position="75"/>
    </location>
</feature>
<name>A0ABV9Q4I4_9BACL</name>
<feature type="transmembrane region" description="Helical" evidence="1">
    <location>
        <begin position="26"/>
        <end position="44"/>
    </location>
</feature>
<evidence type="ECO:0000313" key="3">
    <source>
        <dbReference type="Proteomes" id="UP001596002"/>
    </source>
</evidence>
<sequence length="84" mass="9245">MKFEVYNGIDSHFRGNPVTEVNHQMTLHPILTAIVLIIFGVLAVPPMLSLVRERRFFLAGLMFITFVCFVAAGIVSSTVPPGQA</sequence>
<comment type="caution">
    <text evidence="2">The sequence shown here is derived from an EMBL/GenBank/DDBJ whole genome shotgun (WGS) entry which is preliminary data.</text>
</comment>
<keyword evidence="1" id="KW-0812">Transmembrane</keyword>
<protein>
    <submittedName>
        <fullName evidence="2">Uncharacterized protein</fullName>
    </submittedName>
</protein>
<keyword evidence="3" id="KW-1185">Reference proteome</keyword>
<organism evidence="2 3">
    <name type="scientific">Effusibacillus consociatus</name>
    <dbReference type="NCBI Taxonomy" id="1117041"/>
    <lineage>
        <taxon>Bacteria</taxon>
        <taxon>Bacillati</taxon>
        <taxon>Bacillota</taxon>
        <taxon>Bacilli</taxon>
        <taxon>Bacillales</taxon>
        <taxon>Alicyclobacillaceae</taxon>
        <taxon>Effusibacillus</taxon>
    </lineage>
</organism>
<keyword evidence="1" id="KW-1133">Transmembrane helix</keyword>
<proteinExistence type="predicted"/>
<accession>A0ABV9Q4I4</accession>